<dbReference type="GO" id="GO:0004190">
    <property type="term" value="F:aspartic-type endopeptidase activity"/>
    <property type="evidence" value="ECO:0007669"/>
    <property type="project" value="UniProtKB-KW"/>
</dbReference>
<keyword evidence="1" id="KW-0645">Protease</keyword>
<organism evidence="5 6">
    <name type="scientific">Anhinga anhinga</name>
    <name type="common">Anhinga</name>
    <name type="synonym">Plotus anhinga</name>
    <dbReference type="NCBI Taxonomy" id="56067"/>
    <lineage>
        <taxon>Eukaryota</taxon>
        <taxon>Metazoa</taxon>
        <taxon>Chordata</taxon>
        <taxon>Craniata</taxon>
        <taxon>Vertebrata</taxon>
        <taxon>Euteleostomi</taxon>
        <taxon>Archelosauria</taxon>
        <taxon>Archosauria</taxon>
        <taxon>Dinosauria</taxon>
        <taxon>Saurischia</taxon>
        <taxon>Theropoda</taxon>
        <taxon>Coelurosauria</taxon>
        <taxon>Aves</taxon>
        <taxon>Neognathae</taxon>
        <taxon>Neoaves</taxon>
        <taxon>Aequornithes</taxon>
        <taxon>Suliformes</taxon>
        <taxon>Anhingidae</taxon>
        <taxon>Anhinga</taxon>
    </lineage>
</organism>
<dbReference type="PROSITE" id="PS50175">
    <property type="entry name" value="ASP_PROT_RETROV"/>
    <property type="match status" value="1"/>
</dbReference>
<accession>A0A851Q5Q0</accession>
<dbReference type="SUPFAM" id="SSF51283">
    <property type="entry name" value="dUTPase-like"/>
    <property type="match status" value="1"/>
</dbReference>
<dbReference type="EMBL" id="WBMU01003569">
    <property type="protein sequence ID" value="NXC75180.1"/>
    <property type="molecule type" value="Genomic_DNA"/>
</dbReference>
<dbReference type="PANTHER" id="PTHR19422">
    <property type="entry name" value="GAG RETROVIRAL POLYPROTEIN"/>
    <property type="match status" value="1"/>
</dbReference>
<name>A0A851Q5Q0_ANHAN</name>
<dbReference type="InterPro" id="IPR001995">
    <property type="entry name" value="Peptidase_A2_cat"/>
</dbReference>
<evidence type="ECO:0000256" key="2">
    <source>
        <dbReference type="ARBA" id="ARBA00022750"/>
    </source>
</evidence>
<comment type="caution">
    <text evidence="5">The sequence shown here is derived from an EMBL/GenBank/DDBJ whole genome shotgun (WGS) entry which is preliminary data.</text>
</comment>
<evidence type="ECO:0000313" key="5">
    <source>
        <dbReference type="EMBL" id="NXC75180.1"/>
    </source>
</evidence>
<dbReference type="Proteomes" id="UP000657035">
    <property type="component" value="Unassembled WGS sequence"/>
</dbReference>
<dbReference type="InterPro" id="IPR001969">
    <property type="entry name" value="Aspartic_peptidase_AS"/>
</dbReference>
<dbReference type="Gene3D" id="2.40.70.10">
    <property type="entry name" value="Acid Proteases"/>
    <property type="match status" value="1"/>
</dbReference>
<dbReference type="InterPro" id="IPR033704">
    <property type="entry name" value="dUTPase_trimeric"/>
</dbReference>
<keyword evidence="6" id="KW-1185">Reference proteome</keyword>
<evidence type="ECO:0000256" key="3">
    <source>
        <dbReference type="ARBA" id="ARBA00022801"/>
    </source>
</evidence>
<dbReference type="InterPro" id="IPR021109">
    <property type="entry name" value="Peptidase_aspartic_dom_sf"/>
</dbReference>
<dbReference type="Pfam" id="PF00692">
    <property type="entry name" value="dUTPase"/>
    <property type="match status" value="1"/>
</dbReference>
<dbReference type="AlphaFoldDB" id="A0A851Q5Q0"/>
<dbReference type="GO" id="GO:0006508">
    <property type="term" value="P:proteolysis"/>
    <property type="evidence" value="ECO:0007669"/>
    <property type="project" value="UniProtKB-KW"/>
</dbReference>
<dbReference type="OrthoDB" id="9900537at2759"/>
<dbReference type="InterPro" id="IPR036157">
    <property type="entry name" value="dUTPase-like_sf"/>
</dbReference>
<feature type="domain" description="Peptidase A2" evidence="4">
    <location>
        <begin position="145"/>
        <end position="159"/>
    </location>
</feature>
<protein>
    <submittedName>
        <fullName evidence="5">POK9 protein</fullName>
    </submittedName>
</protein>
<dbReference type="SUPFAM" id="SSF50630">
    <property type="entry name" value="Acid proteases"/>
    <property type="match status" value="1"/>
</dbReference>
<dbReference type="PROSITE" id="PS00141">
    <property type="entry name" value="ASP_PROTEASE"/>
    <property type="match status" value="1"/>
</dbReference>
<proteinExistence type="predicted"/>
<dbReference type="CDD" id="cd07557">
    <property type="entry name" value="trimeric_dUTPase"/>
    <property type="match status" value="1"/>
</dbReference>
<dbReference type="Gene3D" id="2.70.40.10">
    <property type="match status" value="1"/>
</dbReference>
<dbReference type="InterPro" id="IPR051592">
    <property type="entry name" value="HERV-K_Pro_peptidase_A2"/>
</dbReference>
<reference evidence="5" key="1">
    <citation type="submission" date="2019-09" db="EMBL/GenBank/DDBJ databases">
        <title>Bird 10,000 Genomes (B10K) Project - Family phase.</title>
        <authorList>
            <person name="Zhang G."/>
        </authorList>
    </citation>
    <scope>NUCLEOTIDE SEQUENCE</scope>
    <source>
        <strain evidence="5">B10K-CU-031-38</strain>
    </source>
</reference>
<dbReference type="PANTHER" id="PTHR19422:SF123">
    <property type="entry name" value="RT1 CLASS I, LOCUS CE15"/>
    <property type="match status" value="1"/>
</dbReference>
<evidence type="ECO:0000259" key="4">
    <source>
        <dbReference type="PROSITE" id="PS50175"/>
    </source>
</evidence>
<sequence length="159" mass="16965">RGSARLDVTTVEDLTLWDTRAHRIPLNVRGPIGKGCSALLLGRSSTTVTGLFVLPGVIDSDFGGQISAMVWTPSPPLLVPRGTRLAQLILFRAIVTNASETECGAAGFGSTGRPAIFWATDISQHRPTITVTLWNANNLPQKIQCRMLVDTGADVTVIA</sequence>
<keyword evidence="3" id="KW-0378">Hydrolase</keyword>
<feature type="non-terminal residue" evidence="5">
    <location>
        <position position="1"/>
    </location>
</feature>
<evidence type="ECO:0000256" key="1">
    <source>
        <dbReference type="ARBA" id="ARBA00022670"/>
    </source>
</evidence>
<dbReference type="InterPro" id="IPR029054">
    <property type="entry name" value="dUTPase-like"/>
</dbReference>
<keyword evidence="2" id="KW-0064">Aspartyl protease</keyword>
<evidence type="ECO:0000313" key="6">
    <source>
        <dbReference type="Proteomes" id="UP000657035"/>
    </source>
</evidence>
<gene>
    <name evidence="5" type="primary">Ervk9_1</name>
    <name evidence="5" type="ORF">ANHANH_R08329</name>
</gene>
<feature type="non-terminal residue" evidence="5">
    <location>
        <position position="159"/>
    </location>
</feature>